<dbReference type="InterPro" id="IPR018752">
    <property type="entry name" value="DabA"/>
</dbReference>
<evidence type="ECO:0000256" key="6">
    <source>
        <dbReference type="HAMAP-Rule" id="MF_01871"/>
    </source>
</evidence>
<dbReference type="OrthoDB" id="9805101at2"/>
<keyword evidence="3 6" id="KW-0479">Metal-binding</keyword>
<gene>
    <name evidence="6" type="primary">dabA</name>
    <name evidence="7" type="ORF">C0039_03330</name>
</gene>
<keyword evidence="2 6" id="KW-1003">Cell membrane</keyword>
<keyword evidence="5 6" id="KW-0472">Membrane</keyword>
<evidence type="ECO:0000256" key="3">
    <source>
        <dbReference type="ARBA" id="ARBA00022723"/>
    </source>
</evidence>
<dbReference type="EMBL" id="PKUS01000002">
    <property type="protein sequence ID" value="PLW70499.1"/>
    <property type="molecule type" value="Genomic_DNA"/>
</dbReference>
<proteinExistence type="inferred from homology"/>
<feature type="binding site" evidence="6">
    <location>
        <position position="479"/>
    </location>
    <ligand>
        <name>Zn(2+)</name>
        <dbReference type="ChEBI" id="CHEBI:29105"/>
    </ligand>
</feature>
<comment type="subcellular location">
    <subcellularLocation>
        <location evidence="6">Cell membrane</location>
        <topology evidence="6">Peripheral membrane protein</topology>
    </subcellularLocation>
</comment>
<evidence type="ECO:0000256" key="1">
    <source>
        <dbReference type="ARBA" id="ARBA00022448"/>
    </source>
</evidence>
<dbReference type="PANTHER" id="PTHR38344">
    <property type="entry name" value="UPF0753 PROTEIN AQ_863"/>
    <property type="match status" value="1"/>
</dbReference>
<dbReference type="HAMAP" id="MF_01871">
    <property type="entry name" value="DabA"/>
    <property type="match status" value="1"/>
</dbReference>
<evidence type="ECO:0000256" key="4">
    <source>
        <dbReference type="ARBA" id="ARBA00022833"/>
    </source>
</evidence>
<comment type="similarity">
    <text evidence="6">Belongs to the inorganic carbon transporter (TC 9.A.2) DabA family.</text>
</comment>
<protein>
    <recommendedName>
        <fullName evidence="6">Probable inorganic carbon transporter subunit DabA</fullName>
    </recommendedName>
</protein>
<evidence type="ECO:0000313" key="7">
    <source>
        <dbReference type="EMBL" id="PLW70499.1"/>
    </source>
</evidence>
<feature type="binding site" evidence="6">
    <location>
        <position position="303"/>
    </location>
    <ligand>
        <name>Zn(2+)</name>
        <dbReference type="ChEBI" id="CHEBI:29105"/>
    </ligand>
</feature>
<comment type="caution">
    <text evidence="7">The sequence shown here is derived from an EMBL/GenBank/DDBJ whole genome shotgun (WGS) entry which is preliminary data.</text>
</comment>
<feature type="binding site" evidence="6">
    <location>
        <position position="494"/>
    </location>
    <ligand>
        <name>Zn(2+)</name>
        <dbReference type="ChEBI" id="CHEBI:29105"/>
    </ligand>
</feature>
<reference evidence="7 8" key="1">
    <citation type="submission" date="2018-01" db="EMBL/GenBank/DDBJ databases">
        <title>The draft genome sequence of Halioglobus lutimaris HF004.</title>
        <authorList>
            <person name="Du Z.-J."/>
            <person name="Shi M.-J."/>
        </authorList>
    </citation>
    <scope>NUCLEOTIDE SEQUENCE [LARGE SCALE GENOMIC DNA]</scope>
    <source>
        <strain evidence="7 8">HF004</strain>
    </source>
</reference>
<dbReference type="GO" id="GO:0008270">
    <property type="term" value="F:zinc ion binding"/>
    <property type="evidence" value="ECO:0007669"/>
    <property type="project" value="UniProtKB-UniRule"/>
</dbReference>
<dbReference type="Proteomes" id="UP000235005">
    <property type="component" value="Unassembled WGS sequence"/>
</dbReference>
<feature type="binding site" evidence="6">
    <location>
        <position position="305"/>
    </location>
    <ligand>
        <name>Zn(2+)</name>
        <dbReference type="ChEBI" id="CHEBI:29105"/>
    </ligand>
</feature>
<comment type="function">
    <text evidence="6">Part of an energy-coupled inorganic carbon pump.</text>
</comment>
<dbReference type="GO" id="GO:0005886">
    <property type="term" value="C:plasma membrane"/>
    <property type="evidence" value="ECO:0007669"/>
    <property type="project" value="UniProtKB-SubCell"/>
</dbReference>
<comment type="cofactor">
    <cofactor evidence="6">
        <name>Zn(2+)</name>
        <dbReference type="ChEBI" id="CHEBI:29105"/>
    </cofactor>
</comment>
<evidence type="ECO:0000256" key="2">
    <source>
        <dbReference type="ARBA" id="ARBA00022475"/>
    </source>
</evidence>
<accession>A0A2N5X7P3</accession>
<evidence type="ECO:0000256" key="5">
    <source>
        <dbReference type="ARBA" id="ARBA00023136"/>
    </source>
</evidence>
<dbReference type="AlphaFoldDB" id="A0A2N5X7P3"/>
<dbReference type="PANTHER" id="PTHR38344:SF1">
    <property type="entry name" value="INORGANIC CARBON TRANSPORTER SUBUNIT DABA-RELATED"/>
    <property type="match status" value="1"/>
</dbReference>
<keyword evidence="1 6" id="KW-0813">Transport</keyword>
<keyword evidence="8" id="KW-1185">Reference proteome</keyword>
<evidence type="ECO:0000313" key="8">
    <source>
        <dbReference type="Proteomes" id="UP000235005"/>
    </source>
</evidence>
<keyword evidence="4 6" id="KW-0862">Zinc</keyword>
<comment type="subunit">
    <text evidence="6">Forms a complex with DabB.</text>
</comment>
<name>A0A2N5X7P3_9GAMM</name>
<sequence>MIAVNPYWGRIDQPFEDVAALLSRSAGSPMTLPLLDYREAWQRGEISEQDVQRALAESDSDLTVEQLIDALEAPQPAPVLLPLLSDLLDRKRDLQQQPAWCDTITHQISQFCAAYFDREQAVWHPDQAGRLYASWRSALHSDHSVALLMRAPHIPAKATALAEDPQQQILDALVQLAVPESEWPAYLQAVLMRVSGWAAWCAYLRWQARLEGGDDQTLIDLLAIRLSWESLLDDGARGDNSQWAAWQADWLQRSGEDYCGALQIPLLWQRAHELSYQRGLRQKLQLQPVVEVTEQPAVQAAFCIDVRSEVFRRHLEAQSPDIQTLGFAGFFGLPISYAPLGTAARRPQLPGLLAPVLDITDSAGNAARDAEIVESRTRSLRSMLGWRVFESVPLSTFTLVESLGLGYLGKLVKRSLPGDAALTSVDTLGLDARQAYDVQPTLDTATAGGVEGQADIAARVLGGMGLGEYVAPLVLLIGHGSQARNNPHRAGLDCGACCGQTGEVNARALAGLLNDPDVRQRLVDKGVIIPHNTRFVAGLHNTTTDEITLYDLDDLTGSHARDLQRITAQLAAAGASAREERAPALGLDALVGQPEALQRALRERANDWAQTRPEWGLANNAAFIVAPRTRTRGVDLEGRSFLHDYDYRKDPDGSLLELIMTAPMIVTNWINMQYFASTVDNKRFGSGNKTLHNVTGGRIGVFEGNGGDLRIGLPWQSLHDGDHWMHTPLRLTVVIDAPQAAIDTVIANHQMVQQLLDNRWLYLMRLEGEQMECYREGSWQRWEARRAG</sequence>
<dbReference type="Pfam" id="PF10070">
    <property type="entry name" value="DabA"/>
    <property type="match status" value="1"/>
</dbReference>
<organism evidence="7 8">
    <name type="scientific">Pseudohalioglobus lutimaris</name>
    <dbReference type="NCBI Taxonomy" id="1737061"/>
    <lineage>
        <taxon>Bacteria</taxon>
        <taxon>Pseudomonadati</taxon>
        <taxon>Pseudomonadota</taxon>
        <taxon>Gammaproteobacteria</taxon>
        <taxon>Cellvibrionales</taxon>
        <taxon>Halieaceae</taxon>
        <taxon>Pseudohalioglobus</taxon>
    </lineage>
</organism>